<dbReference type="Proteomes" id="UP000036923">
    <property type="component" value="Unassembled WGS sequence"/>
</dbReference>
<organism evidence="1 2">
    <name type="scientific">Pseudobacteroides cellulosolvens ATCC 35603 = DSM 2933</name>
    <dbReference type="NCBI Taxonomy" id="398512"/>
    <lineage>
        <taxon>Bacteria</taxon>
        <taxon>Bacillati</taxon>
        <taxon>Bacillota</taxon>
        <taxon>Clostridia</taxon>
        <taxon>Eubacteriales</taxon>
        <taxon>Oscillospiraceae</taxon>
        <taxon>Pseudobacteroides</taxon>
    </lineage>
</organism>
<protein>
    <recommendedName>
        <fullName evidence="3">YkuS family protein</fullName>
    </recommendedName>
</protein>
<dbReference type="RefSeq" id="WP_036943573.1">
    <property type="nucleotide sequence ID" value="NZ_JQKC01000022.1"/>
</dbReference>
<evidence type="ECO:0000313" key="2">
    <source>
        <dbReference type="Proteomes" id="UP000036923"/>
    </source>
</evidence>
<dbReference type="eggNOG" id="ENOG5032C15">
    <property type="taxonomic scope" value="Bacteria"/>
</dbReference>
<dbReference type="AlphaFoldDB" id="A0A0L6JWW6"/>
<reference evidence="2" key="1">
    <citation type="submission" date="2015-07" db="EMBL/GenBank/DDBJ databases">
        <title>Near-Complete Genome Sequence of the Cellulolytic Bacterium Bacteroides (Pseudobacteroides) cellulosolvens ATCC 35603.</title>
        <authorList>
            <person name="Dassa B."/>
            <person name="Utturkar S.M."/>
            <person name="Klingeman D.M."/>
            <person name="Hurt R.A."/>
            <person name="Keller M."/>
            <person name="Xu J."/>
            <person name="Reddy Y.H.K."/>
            <person name="Borovok I."/>
            <person name="Grinberg I.R."/>
            <person name="Lamed R."/>
            <person name="Zhivin O."/>
            <person name="Bayer E.A."/>
            <person name="Brown S.D."/>
        </authorList>
    </citation>
    <scope>NUCLEOTIDE SEQUENCE [LARGE SCALE GENOMIC DNA]</scope>
    <source>
        <strain evidence="2">DSM 2933</strain>
    </source>
</reference>
<evidence type="ECO:0000313" key="1">
    <source>
        <dbReference type="EMBL" id="KNY29932.1"/>
    </source>
</evidence>
<dbReference type="EMBL" id="LGTC01000001">
    <property type="protein sequence ID" value="KNY29932.1"/>
    <property type="molecule type" value="Genomic_DNA"/>
</dbReference>
<dbReference type="STRING" id="398512.Bccel_5209"/>
<comment type="caution">
    <text evidence="1">The sequence shown here is derived from an EMBL/GenBank/DDBJ whole genome shotgun (WGS) entry which is preliminary data.</text>
</comment>
<dbReference type="InterPro" id="IPR005370">
    <property type="entry name" value="UPF0180"/>
</dbReference>
<accession>A0A0L6JWW6</accession>
<keyword evidence="2" id="KW-1185">Reference proteome</keyword>
<name>A0A0L6JWW6_9FIRM</name>
<dbReference type="PATRIC" id="fig|398512.5.peg.5462"/>
<dbReference type="Pfam" id="PF03698">
    <property type="entry name" value="UPF0180"/>
    <property type="match status" value="1"/>
</dbReference>
<evidence type="ECO:0008006" key="3">
    <source>
        <dbReference type="Google" id="ProtNLM"/>
    </source>
</evidence>
<gene>
    <name evidence="1" type="ORF">Bccel_5209</name>
</gene>
<dbReference type="OrthoDB" id="1708042at2"/>
<sequence length="86" mass="9402">MKKIGVEKGLTNVADYLKNQGYKVEILSENIENNIAKYGNLDVIVTADYNTNMMGFSDTSTNIPVITASGLTAEEVKNMIDQKAAK</sequence>
<proteinExistence type="predicted"/>